<accession>A0A9P8FR32</accession>
<organism evidence="2 3">
    <name type="scientific">Aureobasidium melanogenum</name>
    <name type="common">Aureobasidium pullulans var. melanogenum</name>
    <dbReference type="NCBI Taxonomy" id="46634"/>
    <lineage>
        <taxon>Eukaryota</taxon>
        <taxon>Fungi</taxon>
        <taxon>Dikarya</taxon>
        <taxon>Ascomycota</taxon>
        <taxon>Pezizomycotina</taxon>
        <taxon>Dothideomycetes</taxon>
        <taxon>Dothideomycetidae</taxon>
        <taxon>Dothideales</taxon>
        <taxon>Saccotheciaceae</taxon>
        <taxon>Aureobasidium</taxon>
    </lineage>
</organism>
<dbReference type="EMBL" id="JAHFXS010000935">
    <property type="protein sequence ID" value="KAG9980799.1"/>
    <property type="molecule type" value="Genomic_DNA"/>
</dbReference>
<dbReference type="SUPFAM" id="SSF54695">
    <property type="entry name" value="POZ domain"/>
    <property type="match status" value="1"/>
</dbReference>
<evidence type="ECO:0000313" key="2">
    <source>
        <dbReference type="EMBL" id="KAG9980799.1"/>
    </source>
</evidence>
<protein>
    <recommendedName>
        <fullName evidence="1">BTB domain-containing protein</fullName>
    </recommendedName>
</protein>
<dbReference type="InterPro" id="IPR011333">
    <property type="entry name" value="SKP1/BTB/POZ_sf"/>
</dbReference>
<feature type="non-terminal residue" evidence="2">
    <location>
        <position position="243"/>
    </location>
</feature>
<gene>
    <name evidence="2" type="ORF">KCU98_g7900</name>
</gene>
<dbReference type="Gene3D" id="3.30.710.10">
    <property type="entry name" value="Potassium Channel Kv1.1, Chain A"/>
    <property type="match status" value="1"/>
</dbReference>
<dbReference type="Pfam" id="PF00651">
    <property type="entry name" value="BTB"/>
    <property type="match status" value="1"/>
</dbReference>
<dbReference type="SMART" id="SM00225">
    <property type="entry name" value="BTB"/>
    <property type="match status" value="1"/>
</dbReference>
<reference evidence="2" key="2">
    <citation type="submission" date="2021-08" db="EMBL/GenBank/DDBJ databases">
        <authorList>
            <person name="Gostincar C."/>
            <person name="Sun X."/>
            <person name="Song Z."/>
            <person name="Gunde-Cimerman N."/>
        </authorList>
    </citation>
    <scope>NUCLEOTIDE SEQUENCE</scope>
    <source>
        <strain evidence="2">EXF-9298</strain>
    </source>
</reference>
<dbReference type="PROSITE" id="PS50097">
    <property type="entry name" value="BTB"/>
    <property type="match status" value="1"/>
</dbReference>
<reference evidence="2" key="1">
    <citation type="journal article" date="2021" name="J Fungi (Basel)">
        <title>Virulence traits and population genomics of the black yeast Aureobasidium melanogenum.</title>
        <authorList>
            <person name="Cernosa A."/>
            <person name="Sun X."/>
            <person name="Gostincar C."/>
            <person name="Fang C."/>
            <person name="Gunde-Cimerman N."/>
            <person name="Song Z."/>
        </authorList>
    </citation>
    <scope>NUCLEOTIDE SEQUENCE</scope>
    <source>
        <strain evidence="2">EXF-9298</strain>
    </source>
</reference>
<feature type="domain" description="BTB" evidence="1">
    <location>
        <begin position="44"/>
        <end position="113"/>
    </location>
</feature>
<evidence type="ECO:0000313" key="3">
    <source>
        <dbReference type="Proteomes" id="UP000729357"/>
    </source>
</evidence>
<dbReference type="CDD" id="cd18186">
    <property type="entry name" value="BTB_POZ_ZBTB_KLHL-like"/>
    <property type="match status" value="1"/>
</dbReference>
<dbReference type="PANTHER" id="PTHR47843:SF2">
    <property type="entry name" value="BTB DOMAIN-CONTAINING PROTEIN"/>
    <property type="match status" value="1"/>
</dbReference>
<feature type="non-terminal residue" evidence="2">
    <location>
        <position position="1"/>
    </location>
</feature>
<dbReference type="InterPro" id="IPR000210">
    <property type="entry name" value="BTB/POZ_dom"/>
</dbReference>
<name>A0A9P8FR32_AURME</name>
<evidence type="ECO:0000259" key="1">
    <source>
        <dbReference type="PROSITE" id="PS50097"/>
    </source>
</evidence>
<sequence>LSSQPQTPTIKKAVSPSSSAVHLRGPFQAVSVPGRRPLSEHFGTVVTITVGPQKKAFVIHKDVLCFCSDYFRAAFNGSFKEAIEGKLSLPDEDADLFYIVNGFVYTRQLRQEDRQTGPQLSHRTLGQLWAFGDRYLMPALQNTAMDACIKRISLSNNGWFTGESMEREYGQTSEGSPLRRFLVDWQAHKSEQSKERLGQWPQEALVDLATTLSSMKSEHRGINKLPDDRGKCYYHVHAEGEHC</sequence>
<dbReference type="Proteomes" id="UP000729357">
    <property type="component" value="Unassembled WGS sequence"/>
</dbReference>
<dbReference type="PANTHER" id="PTHR47843">
    <property type="entry name" value="BTB DOMAIN-CONTAINING PROTEIN-RELATED"/>
    <property type="match status" value="1"/>
</dbReference>
<proteinExistence type="predicted"/>
<comment type="caution">
    <text evidence="2">The sequence shown here is derived from an EMBL/GenBank/DDBJ whole genome shotgun (WGS) entry which is preliminary data.</text>
</comment>
<keyword evidence="3" id="KW-1185">Reference proteome</keyword>
<dbReference type="AlphaFoldDB" id="A0A9P8FR32"/>